<dbReference type="AlphaFoldDB" id="A0A432VBF7"/>
<evidence type="ECO:0000313" key="2">
    <source>
        <dbReference type="Proteomes" id="UP000281647"/>
    </source>
</evidence>
<dbReference type="Proteomes" id="UP000281647">
    <property type="component" value="Unassembled WGS sequence"/>
</dbReference>
<protein>
    <submittedName>
        <fullName evidence="1">Uncharacterized protein</fullName>
    </submittedName>
</protein>
<dbReference type="EMBL" id="RKST01000001">
    <property type="protein sequence ID" value="RUM99474.1"/>
    <property type="molecule type" value="Genomic_DNA"/>
</dbReference>
<accession>A0A432VBF7</accession>
<sequence>MSCQQGQLVDLNDGLAAMEAFGSAIRAEPQLHSEDEWPLYRCIFSAFSLRDILHRSGRPDAVAVRSGLDVRRLTGDFPHILTIGDPASPRIKGKWPAHLAVQLGDILLDPSFGQTKRPWNHSPHCAAFLIGAPDGHMVDISTDCEAPSTTLHQYSQSGHDYQIAYFKLPRTIDLRTRKWRNAPDARPKRRQALVRKAIAIRLAQIAETEREAA</sequence>
<proteinExistence type="predicted"/>
<evidence type="ECO:0000313" key="1">
    <source>
        <dbReference type="EMBL" id="RUM99474.1"/>
    </source>
</evidence>
<organism evidence="1 2">
    <name type="scientific">Borborobacter arsenicus</name>
    <dbReference type="NCBI Taxonomy" id="1851146"/>
    <lineage>
        <taxon>Bacteria</taxon>
        <taxon>Pseudomonadati</taxon>
        <taxon>Pseudomonadota</taxon>
        <taxon>Alphaproteobacteria</taxon>
        <taxon>Hyphomicrobiales</taxon>
        <taxon>Phyllobacteriaceae</taxon>
        <taxon>Borborobacter</taxon>
    </lineage>
</organism>
<keyword evidence="2" id="KW-1185">Reference proteome</keyword>
<gene>
    <name evidence="1" type="ORF">EET67_00760</name>
</gene>
<comment type="caution">
    <text evidence="1">The sequence shown here is derived from an EMBL/GenBank/DDBJ whole genome shotgun (WGS) entry which is preliminary data.</text>
</comment>
<dbReference type="OrthoDB" id="8404756at2"/>
<dbReference type="RefSeq" id="WP_128625714.1">
    <property type="nucleotide sequence ID" value="NZ_RKST01000001.1"/>
</dbReference>
<reference evidence="1 2" key="1">
    <citation type="submission" date="2018-11" db="EMBL/GenBank/DDBJ databases">
        <title>Pseudaminobacter arsenicus sp. nov., an arsenic-resistant bacterium isolated from arsenic-rich aquifers.</title>
        <authorList>
            <person name="Mu Y."/>
        </authorList>
    </citation>
    <scope>NUCLEOTIDE SEQUENCE [LARGE SCALE GENOMIC DNA]</scope>
    <source>
        <strain evidence="1 2">CB3</strain>
    </source>
</reference>
<name>A0A432VBF7_9HYPH</name>